<keyword evidence="1" id="KW-0479">Metal-binding</keyword>
<proteinExistence type="inferred from homology"/>
<comment type="catalytic activity">
    <reaction evidence="1">
        <text>thiamine phosphate + ATP = thiamine diphosphate + ADP</text>
        <dbReference type="Rhea" id="RHEA:15913"/>
        <dbReference type="ChEBI" id="CHEBI:30616"/>
        <dbReference type="ChEBI" id="CHEBI:37575"/>
        <dbReference type="ChEBI" id="CHEBI:58937"/>
        <dbReference type="ChEBI" id="CHEBI:456216"/>
        <dbReference type="EC" id="2.7.4.16"/>
    </reaction>
</comment>
<feature type="domain" description="PurM-like N-terminal" evidence="2">
    <location>
        <begin position="30"/>
        <end position="145"/>
    </location>
</feature>
<keyword evidence="1" id="KW-0460">Magnesium</keyword>
<feature type="binding site" evidence="1">
    <location>
        <position position="57"/>
    </location>
    <ligand>
        <name>substrate</name>
    </ligand>
</feature>
<keyword evidence="1" id="KW-0067">ATP-binding</keyword>
<dbReference type="InterPro" id="IPR016188">
    <property type="entry name" value="PurM-like_N"/>
</dbReference>
<reference evidence="4 5" key="1">
    <citation type="submission" date="2012-08" db="EMBL/GenBank/DDBJ databases">
        <title>Whole genome shotgun sequence of Kineosphaera limosa NBRC 100340.</title>
        <authorList>
            <person name="Yoshida I."/>
            <person name="Isaki S."/>
            <person name="Hosoyama A."/>
            <person name="Tsuchikane K."/>
            <person name="Katsumata H."/>
            <person name="Ando Y."/>
            <person name="Ohji S."/>
            <person name="Hamada M."/>
            <person name="Tamura T."/>
            <person name="Yamazoe A."/>
            <person name="Yamazaki S."/>
            <person name="Fujita N."/>
        </authorList>
    </citation>
    <scope>NUCLEOTIDE SEQUENCE [LARGE SCALE GENOMIC DNA]</scope>
    <source>
        <strain evidence="4 5">NBRC 100340</strain>
    </source>
</reference>
<feature type="domain" description="PurM-like C-terminal" evidence="3">
    <location>
        <begin position="157"/>
        <end position="266"/>
    </location>
</feature>
<dbReference type="NCBIfam" id="TIGR01379">
    <property type="entry name" value="thiL"/>
    <property type="match status" value="1"/>
</dbReference>
<gene>
    <name evidence="1 4" type="primary">thiL</name>
    <name evidence="4" type="ORF">KILIM_094_00150</name>
</gene>
<dbReference type="CDD" id="cd02194">
    <property type="entry name" value="ThiL"/>
    <property type="match status" value="1"/>
</dbReference>
<feature type="binding site" evidence="1">
    <location>
        <position position="50"/>
    </location>
    <ligand>
        <name>Mg(2+)</name>
        <dbReference type="ChEBI" id="CHEBI:18420"/>
        <label>2</label>
    </ligand>
</feature>
<dbReference type="SUPFAM" id="SSF56042">
    <property type="entry name" value="PurM C-terminal domain-like"/>
    <property type="match status" value="1"/>
</dbReference>
<dbReference type="GO" id="GO:0009228">
    <property type="term" value="P:thiamine biosynthetic process"/>
    <property type="evidence" value="ECO:0007669"/>
    <property type="project" value="UniProtKB-KW"/>
</dbReference>
<protein>
    <recommendedName>
        <fullName evidence="1">Thiamine-monophosphate kinase</fullName>
        <shortName evidence="1">TMP kinase</shortName>
        <shortName evidence="1">Thiamine-phosphate kinase</shortName>
        <ecNumber evidence="1">2.7.4.16</ecNumber>
    </recommendedName>
</protein>
<comment type="pathway">
    <text evidence="1">Cofactor biosynthesis; thiamine diphosphate biosynthesis; thiamine diphosphate from thiamine phosphate: step 1/1.</text>
</comment>
<feature type="binding site" evidence="1">
    <location>
        <position position="223"/>
    </location>
    <ligand>
        <name>Mg(2+)</name>
        <dbReference type="ChEBI" id="CHEBI:18420"/>
        <label>5</label>
    </ligand>
</feature>
<comment type="caution">
    <text evidence="1">Lacks conserved residue(s) required for the propagation of feature annotation.</text>
</comment>
<evidence type="ECO:0000259" key="3">
    <source>
        <dbReference type="Pfam" id="PF02769"/>
    </source>
</evidence>
<dbReference type="PANTHER" id="PTHR30270">
    <property type="entry name" value="THIAMINE-MONOPHOSPHATE KINASE"/>
    <property type="match status" value="1"/>
</dbReference>
<keyword evidence="1" id="KW-0547">Nucleotide-binding</keyword>
<dbReference type="Gene3D" id="3.30.1330.10">
    <property type="entry name" value="PurM-like, N-terminal domain"/>
    <property type="match status" value="1"/>
</dbReference>
<feature type="binding site" evidence="1">
    <location>
        <position position="153"/>
    </location>
    <ligand>
        <name>ATP</name>
        <dbReference type="ChEBI" id="CHEBI:30616"/>
    </ligand>
</feature>
<feature type="binding site" evidence="1">
    <location>
        <position position="272"/>
    </location>
    <ligand>
        <name>substrate</name>
    </ligand>
</feature>
<dbReference type="Pfam" id="PF02769">
    <property type="entry name" value="AIRS_C"/>
    <property type="match status" value="1"/>
</dbReference>
<dbReference type="RefSeq" id="WP_006594547.1">
    <property type="nucleotide sequence ID" value="NZ_BAHD01000094.1"/>
</dbReference>
<dbReference type="InterPro" id="IPR036676">
    <property type="entry name" value="PurM-like_C_sf"/>
</dbReference>
<dbReference type="Gene3D" id="3.90.650.10">
    <property type="entry name" value="PurM-like C-terminal domain"/>
    <property type="match status" value="1"/>
</dbReference>
<dbReference type="Proteomes" id="UP000008366">
    <property type="component" value="Unassembled WGS sequence"/>
</dbReference>
<feature type="binding site" evidence="1">
    <location>
        <position position="50"/>
    </location>
    <ligand>
        <name>Mg(2+)</name>
        <dbReference type="ChEBI" id="CHEBI:18420"/>
        <label>1</label>
    </ligand>
</feature>
<dbReference type="AlphaFoldDB" id="K6WFD9"/>
<sequence>MTLAQIGEDELLARIFPLLPVPAATSLGPGDDAAVIASGIGETGIVLTTDTMVRGKDWLDEWSSAADVGAKCVAQNLADVAAMGARPAGLLVTLIADAATPLQWAVELSRGIGQAAAAADTGVLGGDLSSAGAGVLSVSITAVGRLDGPPVTRSGARPGDVVAVAGTLGRAAAGLELFLAGDWQDARADAVELLSAQRCPSPPLAAGPRAAQAGARAMIDLSDGLVRDAGRVAAASGVRIELLAEALAQDIAALAPFVGGEAARACVLAGGEEHSLLACFPAEQELPQGLPQGFRPIGRVLAAGPEGPGVTVDGVAPQVSGWDHFGG</sequence>
<feature type="binding site" evidence="1">
    <location>
        <position position="79"/>
    </location>
    <ligand>
        <name>Mg(2+)</name>
        <dbReference type="ChEBI" id="CHEBI:18420"/>
        <label>3</label>
    </ligand>
</feature>
<keyword evidence="1" id="KW-0784">Thiamine biosynthesis</keyword>
<comment type="miscellaneous">
    <text evidence="1">Reaction mechanism of ThiL seems to utilize a direct, inline transfer of the gamma-phosphate of ATP to TMP rather than a phosphorylated enzyme intermediate.</text>
</comment>
<evidence type="ECO:0000259" key="2">
    <source>
        <dbReference type="Pfam" id="PF00586"/>
    </source>
</evidence>
<feature type="binding site" evidence="1">
    <location>
        <position position="79"/>
    </location>
    <ligand>
        <name>Mg(2+)</name>
        <dbReference type="ChEBI" id="CHEBI:18420"/>
        <label>2</label>
    </ligand>
</feature>
<dbReference type="GO" id="GO:0005524">
    <property type="term" value="F:ATP binding"/>
    <property type="evidence" value="ECO:0007669"/>
    <property type="project" value="UniProtKB-UniRule"/>
</dbReference>
<comment type="similarity">
    <text evidence="1">Belongs to the thiamine-monophosphate kinase family.</text>
</comment>
<name>K6WFD9_9MICO</name>
<dbReference type="GO" id="GO:0000287">
    <property type="term" value="F:magnesium ion binding"/>
    <property type="evidence" value="ECO:0007669"/>
    <property type="project" value="UniProtKB-UniRule"/>
</dbReference>
<feature type="binding site" evidence="1">
    <location>
        <position position="32"/>
    </location>
    <ligand>
        <name>Mg(2+)</name>
        <dbReference type="ChEBI" id="CHEBI:18420"/>
        <label>3</label>
    </ligand>
</feature>
<evidence type="ECO:0000256" key="1">
    <source>
        <dbReference type="HAMAP-Rule" id="MF_02128"/>
    </source>
</evidence>
<feature type="binding site" evidence="1">
    <location>
        <position position="32"/>
    </location>
    <ligand>
        <name>Mg(2+)</name>
        <dbReference type="ChEBI" id="CHEBI:18420"/>
        <label>4</label>
    </ligand>
</feature>
<dbReference type="EMBL" id="BAHD01000094">
    <property type="protein sequence ID" value="GAB98015.1"/>
    <property type="molecule type" value="Genomic_DNA"/>
</dbReference>
<dbReference type="GO" id="GO:0009030">
    <property type="term" value="F:thiamine-phosphate kinase activity"/>
    <property type="evidence" value="ECO:0007669"/>
    <property type="project" value="UniProtKB-UniRule"/>
</dbReference>
<dbReference type="InterPro" id="IPR006283">
    <property type="entry name" value="ThiL-like"/>
</dbReference>
<comment type="caution">
    <text evidence="4">The sequence shown here is derived from an EMBL/GenBank/DDBJ whole genome shotgun (WGS) entry which is preliminary data.</text>
</comment>
<dbReference type="GO" id="GO:0009229">
    <property type="term" value="P:thiamine diphosphate biosynthetic process"/>
    <property type="evidence" value="ECO:0007669"/>
    <property type="project" value="UniProtKB-UniRule"/>
</dbReference>
<dbReference type="Pfam" id="PF00586">
    <property type="entry name" value="AIRS"/>
    <property type="match status" value="1"/>
</dbReference>
<organism evidence="4 5">
    <name type="scientific">Kineosphaera limosa NBRC 100340</name>
    <dbReference type="NCBI Taxonomy" id="1184609"/>
    <lineage>
        <taxon>Bacteria</taxon>
        <taxon>Bacillati</taxon>
        <taxon>Actinomycetota</taxon>
        <taxon>Actinomycetes</taxon>
        <taxon>Micrococcales</taxon>
        <taxon>Dermatophilaceae</taxon>
        <taxon>Kineosphaera</taxon>
    </lineage>
</organism>
<dbReference type="PANTHER" id="PTHR30270:SF0">
    <property type="entry name" value="THIAMINE-MONOPHOSPHATE KINASE"/>
    <property type="match status" value="1"/>
</dbReference>
<evidence type="ECO:0000313" key="4">
    <source>
        <dbReference type="EMBL" id="GAB98015.1"/>
    </source>
</evidence>
<dbReference type="InterPro" id="IPR036921">
    <property type="entry name" value="PurM-like_N_sf"/>
</dbReference>
<feature type="binding site" evidence="1">
    <location>
        <position position="127"/>
    </location>
    <ligand>
        <name>Mg(2+)</name>
        <dbReference type="ChEBI" id="CHEBI:18420"/>
        <label>1</label>
    </ligand>
</feature>
<feature type="binding site" evidence="1">
    <location>
        <position position="322"/>
    </location>
    <ligand>
        <name>substrate</name>
    </ligand>
</feature>
<dbReference type="EC" id="2.7.4.16" evidence="1"/>
<feature type="binding site" evidence="1">
    <location>
        <begin position="126"/>
        <end position="127"/>
    </location>
    <ligand>
        <name>ATP</name>
        <dbReference type="ChEBI" id="CHEBI:30616"/>
    </ligand>
</feature>
<accession>K6WFD9</accession>
<dbReference type="UniPathway" id="UPA00060">
    <property type="reaction ID" value="UER00142"/>
</dbReference>
<feature type="binding site" evidence="1">
    <location>
        <position position="48"/>
    </location>
    <ligand>
        <name>Mg(2+)</name>
        <dbReference type="ChEBI" id="CHEBI:18420"/>
        <label>4</label>
    </ligand>
</feature>
<evidence type="ECO:0000313" key="5">
    <source>
        <dbReference type="Proteomes" id="UP000008366"/>
    </source>
</evidence>
<feature type="binding site" evidence="1">
    <location>
        <position position="49"/>
    </location>
    <ligand>
        <name>Mg(2+)</name>
        <dbReference type="ChEBI" id="CHEBI:18420"/>
        <label>1</label>
    </ligand>
</feature>
<feature type="binding site" evidence="1">
    <location>
        <position position="222"/>
    </location>
    <ligand>
        <name>ATP</name>
        <dbReference type="ChEBI" id="CHEBI:30616"/>
    </ligand>
</feature>
<feature type="binding site" evidence="1">
    <location>
        <position position="220"/>
    </location>
    <ligand>
        <name>Mg(2+)</name>
        <dbReference type="ChEBI" id="CHEBI:18420"/>
        <label>3</label>
    </ligand>
</feature>
<dbReference type="HAMAP" id="MF_02128">
    <property type="entry name" value="TMP_kinase"/>
    <property type="match status" value="1"/>
</dbReference>
<dbReference type="SUPFAM" id="SSF55326">
    <property type="entry name" value="PurM N-terminal domain-like"/>
    <property type="match status" value="1"/>
</dbReference>
<keyword evidence="1" id="KW-0808">Transferase</keyword>
<dbReference type="OrthoDB" id="9802811at2"/>
<feature type="binding site" evidence="1">
    <location>
        <position position="79"/>
    </location>
    <ligand>
        <name>Mg(2+)</name>
        <dbReference type="ChEBI" id="CHEBI:18420"/>
        <label>4</label>
    </ligand>
</feature>
<dbReference type="eggNOG" id="COG0611">
    <property type="taxonomic scope" value="Bacteria"/>
</dbReference>
<dbReference type="InterPro" id="IPR010918">
    <property type="entry name" value="PurM-like_C_dom"/>
</dbReference>
<keyword evidence="1 4" id="KW-0418">Kinase</keyword>
<keyword evidence="5" id="KW-1185">Reference proteome</keyword>
<dbReference type="PIRSF" id="PIRSF005303">
    <property type="entry name" value="Thiam_monoph_kin"/>
    <property type="match status" value="1"/>
</dbReference>
<dbReference type="STRING" id="1184609.KILIM_094_00150"/>
<comment type="function">
    <text evidence="1">Catalyzes the ATP-dependent phosphorylation of thiamine-monophosphate (TMP) to form thiamine-pyrophosphate (TPP), the active form of vitamin B1.</text>
</comment>